<dbReference type="FunFam" id="3.40.605.10:FF:000003">
    <property type="entry name" value="Methylmalonate-semialdehyde dehydrogenase [acylating]"/>
    <property type="match status" value="1"/>
</dbReference>
<evidence type="ECO:0000256" key="1">
    <source>
        <dbReference type="ARBA" id="ARBA00009986"/>
    </source>
</evidence>
<dbReference type="AlphaFoldDB" id="A0A9K3Q1K6"/>
<dbReference type="InterPro" id="IPR010061">
    <property type="entry name" value="MeMal-semiAld_DH"/>
</dbReference>
<evidence type="ECO:0000256" key="2">
    <source>
        <dbReference type="ARBA" id="ARBA00013048"/>
    </source>
</evidence>
<evidence type="ECO:0000256" key="3">
    <source>
        <dbReference type="ARBA" id="ARBA00023002"/>
    </source>
</evidence>
<organism evidence="6 7">
    <name type="scientific">Nitzschia inconspicua</name>
    <dbReference type="NCBI Taxonomy" id="303405"/>
    <lineage>
        <taxon>Eukaryota</taxon>
        <taxon>Sar</taxon>
        <taxon>Stramenopiles</taxon>
        <taxon>Ochrophyta</taxon>
        <taxon>Bacillariophyta</taxon>
        <taxon>Bacillariophyceae</taxon>
        <taxon>Bacillariophycidae</taxon>
        <taxon>Bacillariales</taxon>
        <taxon>Bacillariaceae</taxon>
        <taxon>Nitzschia</taxon>
    </lineage>
</organism>
<dbReference type="Pfam" id="PF00171">
    <property type="entry name" value="Aldedh"/>
    <property type="match status" value="1"/>
</dbReference>
<dbReference type="PANTHER" id="PTHR43866">
    <property type="entry name" value="MALONATE-SEMIALDEHYDE DEHYDROGENASE"/>
    <property type="match status" value="1"/>
</dbReference>
<dbReference type="FunFam" id="3.40.309.10:FF:000002">
    <property type="entry name" value="Methylmalonate-semialdehyde dehydrogenase (Acylating)"/>
    <property type="match status" value="1"/>
</dbReference>
<proteinExistence type="inferred from homology"/>
<dbReference type="EC" id="1.2.1.27" evidence="2"/>
<keyword evidence="3" id="KW-0560">Oxidoreductase</keyword>
<dbReference type="GO" id="GO:0006574">
    <property type="term" value="P:L-valine catabolic process"/>
    <property type="evidence" value="ECO:0007669"/>
    <property type="project" value="TreeGrafter"/>
</dbReference>
<dbReference type="CDD" id="cd07085">
    <property type="entry name" value="ALDH_F6_MMSDH"/>
    <property type="match status" value="1"/>
</dbReference>
<dbReference type="GO" id="GO:0004491">
    <property type="term" value="F:methylmalonate-semialdehyde dehydrogenase (acylating, NAD) activity"/>
    <property type="evidence" value="ECO:0007669"/>
    <property type="project" value="UniProtKB-EC"/>
</dbReference>
<keyword evidence="7" id="KW-1185">Reference proteome</keyword>
<evidence type="ECO:0000313" key="7">
    <source>
        <dbReference type="Proteomes" id="UP000693970"/>
    </source>
</evidence>
<reference evidence="6" key="1">
    <citation type="journal article" date="2021" name="Sci. Rep.">
        <title>Diploid genomic architecture of Nitzschia inconspicua, an elite biomass production diatom.</title>
        <authorList>
            <person name="Oliver A."/>
            <person name="Podell S."/>
            <person name="Pinowska A."/>
            <person name="Traller J.C."/>
            <person name="Smith S.R."/>
            <person name="McClure R."/>
            <person name="Beliaev A."/>
            <person name="Bohutskyi P."/>
            <person name="Hill E.A."/>
            <person name="Rabines A."/>
            <person name="Zheng H."/>
            <person name="Allen L.Z."/>
            <person name="Kuo A."/>
            <person name="Grigoriev I.V."/>
            <person name="Allen A.E."/>
            <person name="Hazlebeck D."/>
            <person name="Allen E.E."/>
        </authorList>
    </citation>
    <scope>NUCLEOTIDE SEQUENCE</scope>
    <source>
        <strain evidence="6">Hildebrandi</strain>
    </source>
</reference>
<keyword evidence="4" id="KW-0520">NAD</keyword>
<dbReference type="GO" id="GO:0006210">
    <property type="term" value="P:thymine catabolic process"/>
    <property type="evidence" value="ECO:0007669"/>
    <property type="project" value="TreeGrafter"/>
</dbReference>
<reference evidence="6" key="2">
    <citation type="submission" date="2021-04" db="EMBL/GenBank/DDBJ databases">
        <authorList>
            <person name="Podell S."/>
        </authorList>
    </citation>
    <scope>NUCLEOTIDE SEQUENCE</scope>
    <source>
        <strain evidence="6">Hildebrandi</strain>
    </source>
</reference>
<dbReference type="NCBIfam" id="TIGR01722">
    <property type="entry name" value="MMSDH"/>
    <property type="match status" value="1"/>
</dbReference>
<dbReference type="PANTHER" id="PTHR43866:SF3">
    <property type="entry name" value="METHYLMALONATE-SEMIALDEHYDE DEHYDROGENASE [ACYLATING], MITOCHONDRIAL"/>
    <property type="match status" value="1"/>
</dbReference>
<dbReference type="InterPro" id="IPR015590">
    <property type="entry name" value="Aldehyde_DH_dom"/>
</dbReference>
<dbReference type="Proteomes" id="UP000693970">
    <property type="component" value="Unassembled WGS sequence"/>
</dbReference>
<dbReference type="InterPro" id="IPR016160">
    <property type="entry name" value="Ald_DH_CS_CYS"/>
</dbReference>
<protein>
    <recommendedName>
        <fullName evidence="2">methylmalonate-semialdehyde dehydrogenase (CoA acylating)</fullName>
        <ecNumber evidence="2">1.2.1.27</ecNumber>
    </recommendedName>
</protein>
<dbReference type="PROSITE" id="PS00070">
    <property type="entry name" value="ALDEHYDE_DEHYDR_CYS"/>
    <property type="match status" value="1"/>
</dbReference>
<sequence>MSFRLLSIARKQQKRSASGFSRPVVRTSPRLHFSSLAAPAQPWLVDQAYQHFRNGEFVASKGSPAYTVRNPATQETIGIVPEMTTQEFDDTVALANEAFHHWKLVPIQQRQRVMLKFQQAIRENIDDLAYLITLENGKTLADARGDVFRGLEMVESACFMAPQMLGDSLQGISSDMDCVSYREPLGVVASLNPFNFPAMCPLWSLGLCTTAGNSILIKPSEKTPGAALMLAQLAKESGLPDGVLQVVHGGKRTVENICTHRDIRAISFVGSSQAGEHIYNLGSQYGKRVQANMGAKNHAVILEDSNRAQVVKAVVGAAFGAAGQRCMALSTVIFVGTTKEWIHDIAEEAKKLKVGSGFDSSADVGPLISPESKDRVESIISEAVNEGATLTLDGRGYTVEGYSNGNFVGPTILSNVKTGNVCYTEEFFGPVLVCLEAESLDDAMTIVNQNPYGNGCAIFTGSGAAARKFTAGVDVGQVGVNVPIPVPLPMFSFTGSRGSFLGSLNFYGYSGIQFYTKLKTVTSNWPMESASLGGVAMPTFGSGGK</sequence>
<evidence type="ECO:0000256" key="4">
    <source>
        <dbReference type="ARBA" id="ARBA00023027"/>
    </source>
</evidence>
<dbReference type="EMBL" id="JAGRRH010000007">
    <property type="protein sequence ID" value="KAG7367436.1"/>
    <property type="molecule type" value="Genomic_DNA"/>
</dbReference>
<dbReference type="GO" id="GO:0005739">
    <property type="term" value="C:mitochondrion"/>
    <property type="evidence" value="ECO:0007669"/>
    <property type="project" value="TreeGrafter"/>
</dbReference>
<gene>
    <name evidence="6" type="ORF">IV203_030107</name>
</gene>
<accession>A0A9K3Q1K6</accession>
<feature type="domain" description="Aldehyde dehydrogenase" evidence="5">
    <location>
        <begin position="58"/>
        <end position="521"/>
    </location>
</feature>
<name>A0A9K3Q1K6_9STRA</name>
<dbReference type="OrthoDB" id="310895at2759"/>
<comment type="caution">
    <text evidence="6">The sequence shown here is derived from an EMBL/GenBank/DDBJ whole genome shotgun (WGS) entry which is preliminary data.</text>
</comment>
<evidence type="ECO:0000259" key="5">
    <source>
        <dbReference type="Pfam" id="PF00171"/>
    </source>
</evidence>
<comment type="similarity">
    <text evidence="1">Belongs to the aldehyde dehydrogenase family.</text>
</comment>
<evidence type="ECO:0000313" key="6">
    <source>
        <dbReference type="EMBL" id="KAG7367436.1"/>
    </source>
</evidence>